<evidence type="ECO:0000313" key="1">
    <source>
        <dbReference type="EMBL" id="POM79222.1"/>
    </source>
</evidence>
<dbReference type="Proteomes" id="UP000237271">
    <property type="component" value="Unassembled WGS sequence"/>
</dbReference>
<comment type="caution">
    <text evidence="1">The sequence shown here is derived from an EMBL/GenBank/DDBJ whole genome shotgun (WGS) entry which is preliminary data.</text>
</comment>
<accession>A0A2P4YN34</accession>
<reference evidence="1 2" key="1">
    <citation type="journal article" date="2017" name="Genome Biol. Evol.">
        <title>Phytophthora megakarya and P. palmivora, closely related causal agents of cacao black pod rot, underwent increases in genome sizes and gene numbers by different mechanisms.</title>
        <authorList>
            <person name="Ali S.S."/>
            <person name="Shao J."/>
            <person name="Lary D.J."/>
            <person name="Kronmiller B."/>
            <person name="Shen D."/>
            <person name="Strem M.D."/>
            <person name="Amoako-Attah I."/>
            <person name="Akrofi A.Y."/>
            <person name="Begoude B.A."/>
            <person name="Ten Hoopen G.M."/>
            <person name="Coulibaly K."/>
            <person name="Kebe B.I."/>
            <person name="Melnick R.L."/>
            <person name="Guiltinan M.J."/>
            <person name="Tyler B.M."/>
            <person name="Meinhardt L.W."/>
            <person name="Bailey B.A."/>
        </authorList>
    </citation>
    <scope>NUCLEOTIDE SEQUENCE [LARGE SCALE GENOMIC DNA]</scope>
    <source>
        <strain evidence="2">sbr112.9</strain>
    </source>
</reference>
<dbReference type="OrthoDB" id="89966at2759"/>
<protein>
    <submittedName>
        <fullName evidence="1">Uncharacterized protein</fullName>
    </submittedName>
</protein>
<sequence length="68" mass="7852">MAKMLRIPLQKYNHRVFEYLSQSGKDVLVVTSTKYYLEGSRSVRIVSTSQLEAIHSKLRKRLGQIVSI</sequence>
<gene>
    <name evidence="1" type="ORF">PHPALM_3151</name>
</gene>
<proteinExistence type="predicted"/>
<organism evidence="1 2">
    <name type="scientific">Phytophthora palmivora</name>
    <dbReference type="NCBI Taxonomy" id="4796"/>
    <lineage>
        <taxon>Eukaryota</taxon>
        <taxon>Sar</taxon>
        <taxon>Stramenopiles</taxon>
        <taxon>Oomycota</taxon>
        <taxon>Peronosporomycetes</taxon>
        <taxon>Peronosporales</taxon>
        <taxon>Peronosporaceae</taxon>
        <taxon>Phytophthora</taxon>
    </lineage>
</organism>
<evidence type="ECO:0000313" key="2">
    <source>
        <dbReference type="Proteomes" id="UP000237271"/>
    </source>
</evidence>
<name>A0A2P4YN34_9STRA</name>
<dbReference type="EMBL" id="NCKW01001823">
    <property type="protein sequence ID" value="POM79222.1"/>
    <property type="molecule type" value="Genomic_DNA"/>
</dbReference>
<keyword evidence="2" id="KW-1185">Reference proteome</keyword>
<dbReference type="AlphaFoldDB" id="A0A2P4YN34"/>